<evidence type="ECO:0000256" key="3">
    <source>
        <dbReference type="ARBA" id="ARBA00022527"/>
    </source>
</evidence>
<dbReference type="GO" id="GO:0030247">
    <property type="term" value="F:polysaccharide binding"/>
    <property type="evidence" value="ECO:0007669"/>
    <property type="project" value="InterPro"/>
</dbReference>
<keyword evidence="8 19" id="KW-0418">Kinase</keyword>
<keyword evidence="12" id="KW-0325">Glycoprotein</keyword>
<dbReference type="InterPro" id="IPR025287">
    <property type="entry name" value="WAK_GUB"/>
</dbReference>
<evidence type="ECO:0000256" key="16">
    <source>
        <dbReference type="SAM" id="Phobius"/>
    </source>
</evidence>
<name>W9RK31_9ROSA</name>
<dbReference type="GO" id="GO:0004674">
    <property type="term" value="F:protein serine/threonine kinase activity"/>
    <property type="evidence" value="ECO:0007669"/>
    <property type="project" value="UniProtKB-KW"/>
</dbReference>
<keyword evidence="10 16" id="KW-1133">Transmembrane helix</keyword>
<dbReference type="EC" id="2.7.11.1" evidence="2"/>
<evidence type="ECO:0000256" key="8">
    <source>
        <dbReference type="ARBA" id="ARBA00022777"/>
    </source>
</evidence>
<dbReference type="InterPro" id="IPR011009">
    <property type="entry name" value="Kinase-like_dom_sf"/>
</dbReference>
<evidence type="ECO:0000256" key="1">
    <source>
        <dbReference type="ARBA" id="ARBA00004479"/>
    </source>
</evidence>
<proteinExistence type="predicted"/>
<accession>W9RK31</accession>
<dbReference type="EMBL" id="KE344760">
    <property type="protein sequence ID" value="EXB77526.1"/>
    <property type="molecule type" value="Genomic_DNA"/>
</dbReference>
<dbReference type="GO" id="GO:0016020">
    <property type="term" value="C:membrane"/>
    <property type="evidence" value="ECO:0007669"/>
    <property type="project" value="UniProtKB-SubCell"/>
</dbReference>
<sequence length="610" mass="68943">MENIFSHLLPLLLLTILCLYSKYYTFVGAVDQRLQNCSVPRSCGSQEISFPFYIEEDYNYCGYPGFHLSCDYNNGDPRTILKLDGDDYIIHTIFYQNKSLIVSNAAFSTPNTTCFAPLRKLSLPNNFFLTPNQSQVFLLQNCHNTSSELIKYKIGCSAENDTNWVLALPENDTNRVAEASEKCEAGSRTVDLPVMKYSSETEGMKEVLSGGFMLSWIASDCNFCNSTGGKCGFDYSSYRFKCYCSDRPHRAHCDPPTAAAVAGIGFLIVILYCLRKMSFIFFWKDQTQQNVEAFLKNYGPLQVKRYSYLNVKKMTKSFTVKLGQGGFGDVYKGKLDDGSLVAVKVLNQLKGEDGQDFINEVATISKTSHVNVVTLLGFCFESTKRALLYEFMPNGSLEKFIFDENATETAHKLNWETQYLISLGIAKGLEYLHNGCNTRILHFDIKPHNILLDADFVPKISDFGLAKICKRTESAISMLGPRGTVGYIAPEVFSRNFGEVSHKSDVYSYGMMILELVGGRSNINVRVDNTSEIYFPHWIYKRLELDEELGLKRIQNEEDKIKVRKMIIVSLWCIQTDTSKRPTMSRVIEMLEGSVDSLQVPPKPFLSSPN</sequence>
<evidence type="ECO:0000256" key="5">
    <source>
        <dbReference type="ARBA" id="ARBA00022692"/>
    </source>
</evidence>
<evidence type="ECO:0000313" key="20">
    <source>
        <dbReference type="Proteomes" id="UP000030645"/>
    </source>
</evidence>
<feature type="domain" description="Protein kinase" evidence="18">
    <location>
        <begin position="316"/>
        <end position="606"/>
    </location>
</feature>
<evidence type="ECO:0000256" key="17">
    <source>
        <dbReference type="SAM" id="SignalP"/>
    </source>
</evidence>
<dbReference type="PROSITE" id="PS00108">
    <property type="entry name" value="PROTEIN_KINASE_ST"/>
    <property type="match status" value="1"/>
</dbReference>
<dbReference type="GO" id="GO:0005524">
    <property type="term" value="F:ATP binding"/>
    <property type="evidence" value="ECO:0007669"/>
    <property type="project" value="UniProtKB-UniRule"/>
</dbReference>
<feature type="chain" id="PRO_5004929649" description="non-specific serine/threonine protein kinase" evidence="17">
    <location>
        <begin position="26"/>
        <end position="610"/>
    </location>
</feature>
<dbReference type="Pfam" id="PF14380">
    <property type="entry name" value="WAK_assoc"/>
    <property type="match status" value="1"/>
</dbReference>
<evidence type="ECO:0000256" key="6">
    <source>
        <dbReference type="ARBA" id="ARBA00022729"/>
    </source>
</evidence>
<dbReference type="CDD" id="cd14066">
    <property type="entry name" value="STKc_IRAK"/>
    <property type="match status" value="1"/>
</dbReference>
<dbReference type="InterPro" id="IPR032872">
    <property type="entry name" value="WAK_assoc_C"/>
</dbReference>
<evidence type="ECO:0000256" key="12">
    <source>
        <dbReference type="ARBA" id="ARBA00023180"/>
    </source>
</evidence>
<dbReference type="STRING" id="981085.W9RK31"/>
<evidence type="ECO:0000256" key="7">
    <source>
        <dbReference type="ARBA" id="ARBA00022741"/>
    </source>
</evidence>
<keyword evidence="9 15" id="KW-0067">ATP-binding</keyword>
<dbReference type="Gene3D" id="3.30.200.20">
    <property type="entry name" value="Phosphorylase Kinase, domain 1"/>
    <property type="match status" value="1"/>
</dbReference>
<keyword evidence="11 16" id="KW-0472">Membrane</keyword>
<keyword evidence="20" id="KW-1185">Reference proteome</keyword>
<keyword evidence="3" id="KW-0723">Serine/threonine-protein kinase</keyword>
<feature type="binding site" evidence="15">
    <location>
        <position position="344"/>
    </location>
    <ligand>
        <name>ATP</name>
        <dbReference type="ChEBI" id="CHEBI:30616"/>
    </ligand>
</feature>
<dbReference type="FunFam" id="3.30.200.20:FF:000178">
    <property type="entry name" value="serine/threonine-protein kinase PBS1-like"/>
    <property type="match status" value="1"/>
</dbReference>
<gene>
    <name evidence="19" type="ORF">L484_015452</name>
</gene>
<evidence type="ECO:0000259" key="18">
    <source>
        <dbReference type="PROSITE" id="PS50011"/>
    </source>
</evidence>
<feature type="signal peptide" evidence="17">
    <location>
        <begin position="1"/>
        <end position="25"/>
    </location>
</feature>
<dbReference type="InterPro" id="IPR045874">
    <property type="entry name" value="LRK10/LRL21-25-like"/>
</dbReference>
<reference evidence="20" key="1">
    <citation type="submission" date="2013-01" db="EMBL/GenBank/DDBJ databases">
        <title>Draft Genome Sequence of a Mulberry Tree, Morus notabilis C.K. Schneid.</title>
        <authorList>
            <person name="He N."/>
            <person name="Zhao S."/>
        </authorList>
    </citation>
    <scope>NUCLEOTIDE SEQUENCE</scope>
</reference>
<keyword evidence="7 15" id="KW-0547">Nucleotide-binding</keyword>
<dbReference type="eggNOG" id="KOG1187">
    <property type="taxonomic scope" value="Eukaryota"/>
</dbReference>
<dbReference type="Pfam" id="PF13947">
    <property type="entry name" value="GUB_WAK_bind"/>
    <property type="match status" value="1"/>
</dbReference>
<dbReference type="SUPFAM" id="SSF56112">
    <property type="entry name" value="Protein kinase-like (PK-like)"/>
    <property type="match status" value="1"/>
</dbReference>
<dbReference type="Proteomes" id="UP000030645">
    <property type="component" value="Unassembled WGS sequence"/>
</dbReference>
<evidence type="ECO:0000256" key="11">
    <source>
        <dbReference type="ARBA" id="ARBA00023136"/>
    </source>
</evidence>
<keyword evidence="19" id="KW-0675">Receptor</keyword>
<dbReference type="InterPro" id="IPR000719">
    <property type="entry name" value="Prot_kinase_dom"/>
</dbReference>
<organism evidence="19 20">
    <name type="scientific">Morus notabilis</name>
    <dbReference type="NCBI Taxonomy" id="981085"/>
    <lineage>
        <taxon>Eukaryota</taxon>
        <taxon>Viridiplantae</taxon>
        <taxon>Streptophyta</taxon>
        <taxon>Embryophyta</taxon>
        <taxon>Tracheophyta</taxon>
        <taxon>Spermatophyta</taxon>
        <taxon>Magnoliopsida</taxon>
        <taxon>eudicotyledons</taxon>
        <taxon>Gunneridae</taxon>
        <taxon>Pentapetalae</taxon>
        <taxon>rosids</taxon>
        <taxon>fabids</taxon>
        <taxon>Rosales</taxon>
        <taxon>Moraceae</taxon>
        <taxon>Moreae</taxon>
        <taxon>Morus</taxon>
    </lineage>
</organism>
<dbReference type="InterPro" id="IPR008271">
    <property type="entry name" value="Ser/Thr_kinase_AS"/>
</dbReference>
<dbReference type="PANTHER" id="PTHR27009">
    <property type="entry name" value="RUST RESISTANCE KINASE LR10-RELATED"/>
    <property type="match status" value="1"/>
</dbReference>
<dbReference type="InterPro" id="IPR017441">
    <property type="entry name" value="Protein_kinase_ATP_BS"/>
</dbReference>
<evidence type="ECO:0000313" key="19">
    <source>
        <dbReference type="EMBL" id="EXB77526.1"/>
    </source>
</evidence>
<keyword evidence="6 17" id="KW-0732">Signal</keyword>
<dbReference type="PROSITE" id="PS50011">
    <property type="entry name" value="PROTEIN_KINASE_DOM"/>
    <property type="match status" value="1"/>
</dbReference>
<comment type="catalytic activity">
    <reaction evidence="13">
        <text>L-threonyl-[protein] + ATP = O-phospho-L-threonyl-[protein] + ADP + H(+)</text>
        <dbReference type="Rhea" id="RHEA:46608"/>
        <dbReference type="Rhea" id="RHEA-COMP:11060"/>
        <dbReference type="Rhea" id="RHEA-COMP:11605"/>
        <dbReference type="ChEBI" id="CHEBI:15378"/>
        <dbReference type="ChEBI" id="CHEBI:30013"/>
        <dbReference type="ChEBI" id="CHEBI:30616"/>
        <dbReference type="ChEBI" id="CHEBI:61977"/>
        <dbReference type="ChEBI" id="CHEBI:456216"/>
        <dbReference type="EC" id="2.7.11.1"/>
    </reaction>
</comment>
<evidence type="ECO:0000256" key="10">
    <source>
        <dbReference type="ARBA" id="ARBA00022989"/>
    </source>
</evidence>
<keyword evidence="4" id="KW-0808">Transferase</keyword>
<evidence type="ECO:0000256" key="9">
    <source>
        <dbReference type="ARBA" id="ARBA00022840"/>
    </source>
</evidence>
<evidence type="ECO:0000256" key="15">
    <source>
        <dbReference type="PROSITE-ProRule" id="PRU10141"/>
    </source>
</evidence>
<comment type="subcellular location">
    <subcellularLocation>
        <location evidence="1">Membrane</location>
        <topology evidence="1">Single-pass type I membrane protein</topology>
    </subcellularLocation>
</comment>
<keyword evidence="5 16" id="KW-0812">Transmembrane</keyword>
<dbReference type="FunFam" id="1.10.510.10:FF:000590">
    <property type="entry name" value="PR5-like receptor kinase"/>
    <property type="match status" value="1"/>
</dbReference>
<protein>
    <recommendedName>
        <fullName evidence="2">non-specific serine/threonine protein kinase</fullName>
        <ecNumber evidence="2">2.7.11.1</ecNumber>
    </recommendedName>
</protein>
<comment type="catalytic activity">
    <reaction evidence="14">
        <text>L-seryl-[protein] + ATP = O-phospho-L-seryl-[protein] + ADP + H(+)</text>
        <dbReference type="Rhea" id="RHEA:17989"/>
        <dbReference type="Rhea" id="RHEA-COMP:9863"/>
        <dbReference type="Rhea" id="RHEA-COMP:11604"/>
        <dbReference type="ChEBI" id="CHEBI:15378"/>
        <dbReference type="ChEBI" id="CHEBI:29999"/>
        <dbReference type="ChEBI" id="CHEBI:30616"/>
        <dbReference type="ChEBI" id="CHEBI:83421"/>
        <dbReference type="ChEBI" id="CHEBI:456216"/>
        <dbReference type="EC" id="2.7.11.1"/>
    </reaction>
</comment>
<dbReference type="PROSITE" id="PS00107">
    <property type="entry name" value="PROTEIN_KINASE_ATP"/>
    <property type="match status" value="1"/>
</dbReference>
<dbReference type="Gene3D" id="1.10.510.10">
    <property type="entry name" value="Transferase(Phosphotransferase) domain 1"/>
    <property type="match status" value="1"/>
</dbReference>
<dbReference type="SMART" id="SM00220">
    <property type="entry name" value="S_TKc"/>
    <property type="match status" value="1"/>
</dbReference>
<dbReference type="AlphaFoldDB" id="W9RK31"/>
<dbReference type="Pfam" id="PF00069">
    <property type="entry name" value="Pkinase"/>
    <property type="match status" value="1"/>
</dbReference>
<evidence type="ECO:0000256" key="14">
    <source>
        <dbReference type="ARBA" id="ARBA00048679"/>
    </source>
</evidence>
<evidence type="ECO:0000256" key="13">
    <source>
        <dbReference type="ARBA" id="ARBA00047899"/>
    </source>
</evidence>
<feature type="transmembrane region" description="Helical" evidence="16">
    <location>
        <begin position="257"/>
        <end position="274"/>
    </location>
</feature>
<evidence type="ECO:0000256" key="4">
    <source>
        <dbReference type="ARBA" id="ARBA00022679"/>
    </source>
</evidence>
<evidence type="ECO:0000256" key="2">
    <source>
        <dbReference type="ARBA" id="ARBA00012513"/>
    </source>
</evidence>